<evidence type="ECO:0000256" key="1">
    <source>
        <dbReference type="SAM" id="MobiDB-lite"/>
    </source>
</evidence>
<dbReference type="EMBL" id="BSXN01001064">
    <property type="protein sequence ID" value="GME71394.1"/>
    <property type="molecule type" value="Genomic_DNA"/>
</dbReference>
<protein>
    <submittedName>
        <fullName evidence="2">Unnamed protein product</fullName>
    </submittedName>
</protein>
<reference evidence="2" key="1">
    <citation type="submission" date="2023-04" db="EMBL/GenBank/DDBJ databases">
        <title>Candida boidinii NBRC 10035.</title>
        <authorList>
            <person name="Ichikawa N."/>
            <person name="Sato H."/>
            <person name="Tonouchi N."/>
        </authorList>
    </citation>
    <scope>NUCLEOTIDE SEQUENCE</scope>
    <source>
        <strain evidence="2">NBRC 10035</strain>
    </source>
</reference>
<dbReference type="AlphaFoldDB" id="A0A9W6T004"/>
<feature type="region of interest" description="Disordered" evidence="1">
    <location>
        <begin position="175"/>
        <end position="215"/>
    </location>
</feature>
<keyword evidence="3" id="KW-1185">Reference proteome</keyword>
<feature type="compositionally biased region" description="Polar residues" evidence="1">
    <location>
        <begin position="175"/>
        <end position="185"/>
    </location>
</feature>
<evidence type="ECO:0000313" key="2">
    <source>
        <dbReference type="EMBL" id="GME71394.1"/>
    </source>
</evidence>
<accession>A0A9W6T004</accession>
<comment type="caution">
    <text evidence="2">The sequence shown here is derived from an EMBL/GenBank/DDBJ whole genome shotgun (WGS) entry which is preliminary data.</text>
</comment>
<feature type="region of interest" description="Disordered" evidence="1">
    <location>
        <begin position="37"/>
        <end position="73"/>
    </location>
</feature>
<dbReference type="Proteomes" id="UP001165120">
    <property type="component" value="Unassembled WGS sequence"/>
</dbReference>
<organism evidence="2 3">
    <name type="scientific">Candida boidinii</name>
    <name type="common">Yeast</name>
    <dbReference type="NCBI Taxonomy" id="5477"/>
    <lineage>
        <taxon>Eukaryota</taxon>
        <taxon>Fungi</taxon>
        <taxon>Dikarya</taxon>
        <taxon>Ascomycota</taxon>
        <taxon>Saccharomycotina</taxon>
        <taxon>Pichiomycetes</taxon>
        <taxon>Pichiales</taxon>
        <taxon>Pichiaceae</taxon>
        <taxon>Ogataea</taxon>
        <taxon>Ogataea/Candida clade</taxon>
    </lineage>
</organism>
<name>A0A9W6T004_CANBO</name>
<evidence type="ECO:0000313" key="3">
    <source>
        <dbReference type="Proteomes" id="UP001165120"/>
    </source>
</evidence>
<proteinExistence type="predicted"/>
<feature type="compositionally biased region" description="Low complexity" evidence="1">
    <location>
        <begin position="42"/>
        <end position="73"/>
    </location>
</feature>
<gene>
    <name evidence="2" type="ORF">Cboi02_000319600</name>
</gene>
<sequence>MIDHLNIHCKGHSSGPLQKKTALIDTIVYKRQHETVSPKFTNGYNNGNNTDDMNDINDANSNNSSINTADTSNVDSDNNDISISFDLCNFKQDPQNKECYFTELNMSELLKNSASSVSFPNPILSSFTMPDHFQNDTSIEIEIGIDSRFKGEEETKIYNFSFGVILTGNSSYNNTNDVVPQSQPLSKPPQYNDIFDSSEIGNESSNHSTDHVAKQ</sequence>